<feature type="region of interest" description="Disordered" evidence="1">
    <location>
        <begin position="227"/>
        <end position="305"/>
    </location>
</feature>
<evidence type="ECO:0000313" key="3">
    <source>
        <dbReference type="Proteomes" id="UP001190700"/>
    </source>
</evidence>
<comment type="caution">
    <text evidence="2">The sequence shown here is derived from an EMBL/GenBank/DDBJ whole genome shotgun (WGS) entry which is preliminary data.</text>
</comment>
<keyword evidence="3" id="KW-1185">Reference proteome</keyword>
<evidence type="ECO:0000256" key="1">
    <source>
        <dbReference type="SAM" id="MobiDB-lite"/>
    </source>
</evidence>
<feature type="region of interest" description="Disordered" evidence="1">
    <location>
        <begin position="500"/>
        <end position="675"/>
    </location>
</feature>
<evidence type="ECO:0000313" key="2">
    <source>
        <dbReference type="EMBL" id="KAK3260766.1"/>
    </source>
</evidence>
<organism evidence="2 3">
    <name type="scientific">Cymbomonas tetramitiformis</name>
    <dbReference type="NCBI Taxonomy" id="36881"/>
    <lineage>
        <taxon>Eukaryota</taxon>
        <taxon>Viridiplantae</taxon>
        <taxon>Chlorophyta</taxon>
        <taxon>Pyramimonadophyceae</taxon>
        <taxon>Pyramimonadales</taxon>
        <taxon>Pyramimonadaceae</taxon>
        <taxon>Cymbomonas</taxon>
    </lineage>
</organism>
<feature type="non-terminal residue" evidence="2">
    <location>
        <position position="699"/>
    </location>
</feature>
<dbReference type="EMBL" id="LGRX02017439">
    <property type="protein sequence ID" value="KAK3260766.1"/>
    <property type="molecule type" value="Genomic_DNA"/>
</dbReference>
<accession>A0AAE0FKP7</accession>
<proteinExistence type="predicted"/>
<dbReference type="Proteomes" id="UP001190700">
    <property type="component" value="Unassembled WGS sequence"/>
</dbReference>
<reference evidence="2 3" key="1">
    <citation type="journal article" date="2015" name="Genome Biol. Evol.">
        <title>Comparative Genomics of a Bacterivorous Green Alga Reveals Evolutionary Causalities and Consequences of Phago-Mixotrophic Mode of Nutrition.</title>
        <authorList>
            <person name="Burns J.A."/>
            <person name="Paasch A."/>
            <person name="Narechania A."/>
            <person name="Kim E."/>
        </authorList>
    </citation>
    <scope>NUCLEOTIDE SEQUENCE [LARGE SCALE GENOMIC DNA]</scope>
    <source>
        <strain evidence="2 3">PLY_AMNH</strain>
    </source>
</reference>
<evidence type="ECO:0008006" key="4">
    <source>
        <dbReference type="Google" id="ProtNLM"/>
    </source>
</evidence>
<feature type="region of interest" description="Disordered" evidence="1">
    <location>
        <begin position="408"/>
        <end position="431"/>
    </location>
</feature>
<dbReference type="AlphaFoldDB" id="A0AAE0FKP7"/>
<sequence>MRAVCVCRYRRDSGHEWHHPSGLRGAERQRESQAFDALGVHPLQHPPGRLMGAVLSSRLEEIFPADETGELMWPSFWPAKKPELSLDELMESLKTQQLQGITLRDGGRSEGPASSRSAGPAGEGALPPSSRELAFPSKGWVVEGGHPGSKGSWRLRGNLGSTLWRLAKDSMEYGDGRAEGRIYHISVGGARVGVAQPEELPVDPRPPPCGPLPSRMPAMDYPLPEWAGGPKQCGPDPYIRYPQKRPTRSSPSWSAAPGENEIMDDAQSRGPPPPDHSERSWGHAGASLPPPVVRDSSVPEKEELEKQLRERRIQEEREHRALLARLALDPTAGDWFYHIGERERKGPFSLPELRQKLAQGELLLGMSIQRAGDRRWMLLEPEEFTASAKPAAVTDGAKDVDMEEQAIENGNRAKGPSGEAVGGGAASEDDEDWFKSMSEEVAVTEKTKGDVRMTAAMSLAELKLTMAEVRGKLHHKVLSRCVAWFLEKAIAEYLRAMPKDLPRKPQQPEAPPKEAAARLSEAGAQSPPMPLRGAAASTPPQSLTPVKKRRRTEDVVDTAAPGAEDALMEDAEGRGRVTQQPELDGPIMIKKKRPRSFAMPDESPNTPGQPVTPGGPPPPIAATPSSGRPIPTPMRTPGSGARPPAAQLPKSATRGVDSKSGGPLKGSVAPGAPGADICAHDIANAPRGLLPKGLLMKCM</sequence>
<protein>
    <recommendedName>
        <fullName evidence="4">GYF domain-containing protein</fullName>
    </recommendedName>
</protein>
<gene>
    <name evidence="2" type="ORF">CYMTET_30295</name>
</gene>
<name>A0AAE0FKP7_9CHLO</name>
<feature type="region of interest" description="Disordered" evidence="1">
    <location>
        <begin position="98"/>
        <end position="132"/>
    </location>
</feature>